<dbReference type="RefSeq" id="WP_343960027.1">
    <property type="nucleotide sequence ID" value="NZ_BAAAKZ010000004.1"/>
</dbReference>
<accession>A0ABW3TNL5</accession>
<dbReference type="Pfam" id="PF13309">
    <property type="entry name" value="HTH_22"/>
    <property type="match status" value="1"/>
</dbReference>
<dbReference type="Pfam" id="PF08348">
    <property type="entry name" value="PAS_6"/>
    <property type="match status" value="1"/>
</dbReference>
<feature type="domain" description="YheO-like" evidence="1">
    <location>
        <begin position="16"/>
        <end position="122"/>
    </location>
</feature>
<evidence type="ECO:0000259" key="1">
    <source>
        <dbReference type="Pfam" id="PF08348"/>
    </source>
</evidence>
<name>A0ABW3TNL5_9MICO</name>
<dbReference type="InterPro" id="IPR039446">
    <property type="entry name" value="DauR-like"/>
</dbReference>
<evidence type="ECO:0000259" key="2">
    <source>
        <dbReference type="Pfam" id="PF13309"/>
    </source>
</evidence>
<proteinExistence type="predicted"/>
<comment type="caution">
    <text evidence="3">The sequence shown here is derived from an EMBL/GenBank/DDBJ whole genome shotgun (WGS) entry which is preliminary data.</text>
</comment>
<evidence type="ECO:0000313" key="4">
    <source>
        <dbReference type="Proteomes" id="UP001597181"/>
    </source>
</evidence>
<organism evidence="3 4">
    <name type="scientific">Leucobacter albus</name>
    <dbReference type="NCBI Taxonomy" id="272210"/>
    <lineage>
        <taxon>Bacteria</taxon>
        <taxon>Bacillati</taxon>
        <taxon>Actinomycetota</taxon>
        <taxon>Actinomycetes</taxon>
        <taxon>Micrococcales</taxon>
        <taxon>Microbacteriaceae</taxon>
        <taxon>Leucobacter</taxon>
    </lineage>
</organism>
<dbReference type="InterPro" id="IPR013559">
    <property type="entry name" value="YheO"/>
</dbReference>
<gene>
    <name evidence="3" type="ORF">ACFQ3U_07955</name>
</gene>
<evidence type="ECO:0000313" key="3">
    <source>
        <dbReference type="EMBL" id="MFD1201824.1"/>
    </source>
</evidence>
<dbReference type="Proteomes" id="UP001597181">
    <property type="component" value="Unassembled WGS sequence"/>
</dbReference>
<protein>
    <submittedName>
        <fullName evidence="3">Transcriptional regulator</fullName>
    </submittedName>
</protein>
<dbReference type="PANTHER" id="PTHR35568">
    <property type="entry name" value="TRANSCRIPTIONAL REGULATOR DAUR"/>
    <property type="match status" value="1"/>
</dbReference>
<keyword evidence="4" id="KW-1185">Reference proteome</keyword>
<feature type="domain" description="Transcriptional regulator DauR-like HTH" evidence="2">
    <location>
        <begin position="168"/>
        <end position="226"/>
    </location>
</feature>
<dbReference type="PANTHER" id="PTHR35568:SF1">
    <property type="entry name" value="TRANSCRIPTIONAL REGULATOR DAUR"/>
    <property type="match status" value="1"/>
</dbReference>
<sequence length="248" mass="26813">MNVTQSIDGERLIAVFTAVVEQLGRALPRSYELVLHDLSKLPNSIVAISGEVTPRLVGGPATDLLLKQAATGKFESKLDYDTHAADGRKLRSSTMIIEDVSSRPVAALCINADLSVWEELQAVTQQLVLMNASPGLAEAAPAAPPPPSRGERGQETFVRDVDELAAILIDEAIRGIGVPAELMQKQHKVEVVRDLKARGLFLLKDAVQLIATELSVTRFTIYNYLNQIAEEEEPAGQDPAPSEGTSHE</sequence>
<reference evidence="4" key="1">
    <citation type="journal article" date="2019" name="Int. J. Syst. Evol. Microbiol.">
        <title>The Global Catalogue of Microorganisms (GCM) 10K type strain sequencing project: providing services to taxonomists for standard genome sequencing and annotation.</title>
        <authorList>
            <consortium name="The Broad Institute Genomics Platform"/>
            <consortium name="The Broad Institute Genome Sequencing Center for Infectious Disease"/>
            <person name="Wu L."/>
            <person name="Ma J."/>
        </authorList>
    </citation>
    <scope>NUCLEOTIDE SEQUENCE [LARGE SCALE GENOMIC DNA]</scope>
    <source>
        <strain evidence="4">CCUG 50213</strain>
    </source>
</reference>
<dbReference type="InterPro" id="IPR039445">
    <property type="entry name" value="DauR-like_HTH"/>
</dbReference>
<dbReference type="EMBL" id="JBHTLY010000003">
    <property type="protein sequence ID" value="MFD1201824.1"/>
    <property type="molecule type" value="Genomic_DNA"/>
</dbReference>